<reference evidence="1" key="1">
    <citation type="submission" date="2018-02" db="EMBL/GenBank/DDBJ databases">
        <title>Rhizophora mucronata_Transcriptome.</title>
        <authorList>
            <person name="Meera S.P."/>
            <person name="Sreeshan A."/>
            <person name="Augustine A."/>
        </authorList>
    </citation>
    <scope>NUCLEOTIDE SEQUENCE</scope>
    <source>
        <tissue evidence="1">Leaf</tissue>
    </source>
</reference>
<name>A0A2P2QFJ0_RHIMU</name>
<proteinExistence type="predicted"/>
<evidence type="ECO:0000313" key="1">
    <source>
        <dbReference type="EMBL" id="MBX65664.1"/>
    </source>
</evidence>
<sequence length="50" mass="5777">MLEPPQLLEDKRPCKQYERLGQEGLGNRLPLSWSDCNYRLSSNVWPSLGT</sequence>
<protein>
    <submittedName>
        <fullName evidence="1">Uncharacterized protein</fullName>
    </submittedName>
</protein>
<dbReference type="EMBL" id="GGEC01085180">
    <property type="protein sequence ID" value="MBX65664.1"/>
    <property type="molecule type" value="Transcribed_RNA"/>
</dbReference>
<accession>A0A2P2QFJ0</accession>
<dbReference type="AlphaFoldDB" id="A0A2P2QFJ0"/>
<organism evidence="1">
    <name type="scientific">Rhizophora mucronata</name>
    <name type="common">Asiatic mangrove</name>
    <dbReference type="NCBI Taxonomy" id="61149"/>
    <lineage>
        <taxon>Eukaryota</taxon>
        <taxon>Viridiplantae</taxon>
        <taxon>Streptophyta</taxon>
        <taxon>Embryophyta</taxon>
        <taxon>Tracheophyta</taxon>
        <taxon>Spermatophyta</taxon>
        <taxon>Magnoliopsida</taxon>
        <taxon>eudicotyledons</taxon>
        <taxon>Gunneridae</taxon>
        <taxon>Pentapetalae</taxon>
        <taxon>rosids</taxon>
        <taxon>fabids</taxon>
        <taxon>Malpighiales</taxon>
        <taxon>Rhizophoraceae</taxon>
        <taxon>Rhizophora</taxon>
    </lineage>
</organism>